<name>A0ABR4HUZ5_9EURO</name>
<evidence type="ECO:0000313" key="3">
    <source>
        <dbReference type="EMBL" id="KAL2819308.1"/>
    </source>
</evidence>
<keyword evidence="4" id="KW-1185">Reference proteome</keyword>
<dbReference type="InterPro" id="IPR002110">
    <property type="entry name" value="Ankyrin_rpt"/>
</dbReference>
<comment type="caution">
    <text evidence="3">The sequence shown here is derived from an EMBL/GenBank/DDBJ whole genome shotgun (WGS) entry which is preliminary data.</text>
</comment>
<dbReference type="Gene3D" id="1.25.40.20">
    <property type="entry name" value="Ankyrin repeat-containing domain"/>
    <property type="match status" value="2"/>
</dbReference>
<evidence type="ECO:0000256" key="1">
    <source>
        <dbReference type="ARBA" id="ARBA00022737"/>
    </source>
</evidence>
<accession>A0ABR4HUZ5</accession>
<keyword evidence="2" id="KW-0040">ANK repeat</keyword>
<protein>
    <recommendedName>
        <fullName evidence="5">Ankyrin repeat-containing domain protein</fullName>
    </recommendedName>
</protein>
<dbReference type="EMBL" id="JBFXLS010000078">
    <property type="protein sequence ID" value="KAL2819308.1"/>
    <property type="molecule type" value="Genomic_DNA"/>
</dbReference>
<reference evidence="3 4" key="1">
    <citation type="submission" date="2024-07" db="EMBL/GenBank/DDBJ databases">
        <title>Section-level genome sequencing and comparative genomics of Aspergillus sections Usti and Cavernicolus.</title>
        <authorList>
            <consortium name="Lawrence Berkeley National Laboratory"/>
            <person name="Nybo J.L."/>
            <person name="Vesth T.C."/>
            <person name="Theobald S."/>
            <person name="Frisvad J.C."/>
            <person name="Larsen T.O."/>
            <person name="Kjaerboelling I."/>
            <person name="Rothschild-Mancinelli K."/>
            <person name="Lyhne E.K."/>
            <person name="Kogle M.E."/>
            <person name="Barry K."/>
            <person name="Clum A."/>
            <person name="Na H."/>
            <person name="Ledsgaard L."/>
            <person name="Lin J."/>
            <person name="Lipzen A."/>
            <person name="Kuo A."/>
            <person name="Riley R."/>
            <person name="Mondo S."/>
            <person name="LaButti K."/>
            <person name="Haridas S."/>
            <person name="Pangalinan J."/>
            <person name="Salamov A.A."/>
            <person name="Simmons B.A."/>
            <person name="Magnuson J.K."/>
            <person name="Chen J."/>
            <person name="Drula E."/>
            <person name="Henrissat B."/>
            <person name="Wiebenga A."/>
            <person name="Lubbers R.J."/>
            <person name="Gomes A.C."/>
            <person name="Makela M.R."/>
            <person name="Stajich J."/>
            <person name="Grigoriev I.V."/>
            <person name="Mortensen U.H."/>
            <person name="De vries R.P."/>
            <person name="Baker S.E."/>
            <person name="Andersen M.R."/>
        </authorList>
    </citation>
    <scope>NUCLEOTIDE SEQUENCE [LARGE SCALE GENOMIC DNA]</scope>
    <source>
        <strain evidence="3 4">CBS 600.67</strain>
    </source>
</reference>
<dbReference type="Pfam" id="PF00023">
    <property type="entry name" value="Ank"/>
    <property type="match status" value="2"/>
</dbReference>
<evidence type="ECO:0008006" key="5">
    <source>
        <dbReference type="Google" id="ProtNLM"/>
    </source>
</evidence>
<sequence length="226" mass="25272">MVRRTTTPSADYVPEPLSIQLDTPSQVIEELKAACRTKVFTRFTSAFNQWLPHKYRISELDAIMVKAMECNNAKVVSQLLASGMTLFHDYASRAIRHQATDVVELLLQEGWDINQPNSRLEPSALGFGVGDEFMAPTVRPYRGGNVHQGQLFHHAVNWKSGVVEVLKMLLEKGASINAKKDEDPHLEGADMSIRDLIDRTALDWAVNNNHQEVVGILENAMAMQCS</sequence>
<dbReference type="PANTHER" id="PTHR24189:SF50">
    <property type="entry name" value="ANKYRIN REPEAT AND SOCS BOX PROTEIN 2"/>
    <property type="match status" value="1"/>
</dbReference>
<dbReference type="SMART" id="SM00248">
    <property type="entry name" value="ANK"/>
    <property type="match status" value="3"/>
</dbReference>
<keyword evidence="1" id="KW-0677">Repeat</keyword>
<dbReference type="PANTHER" id="PTHR24189">
    <property type="entry name" value="MYOTROPHIN"/>
    <property type="match status" value="1"/>
</dbReference>
<evidence type="ECO:0000256" key="2">
    <source>
        <dbReference type="ARBA" id="ARBA00023043"/>
    </source>
</evidence>
<proteinExistence type="predicted"/>
<dbReference type="InterPro" id="IPR050745">
    <property type="entry name" value="Multifunctional_regulatory"/>
</dbReference>
<dbReference type="SUPFAM" id="SSF48403">
    <property type="entry name" value="Ankyrin repeat"/>
    <property type="match status" value="1"/>
</dbReference>
<dbReference type="InterPro" id="IPR036770">
    <property type="entry name" value="Ankyrin_rpt-contain_sf"/>
</dbReference>
<organism evidence="3 4">
    <name type="scientific">Aspergillus cavernicola</name>
    <dbReference type="NCBI Taxonomy" id="176166"/>
    <lineage>
        <taxon>Eukaryota</taxon>
        <taxon>Fungi</taxon>
        <taxon>Dikarya</taxon>
        <taxon>Ascomycota</taxon>
        <taxon>Pezizomycotina</taxon>
        <taxon>Eurotiomycetes</taxon>
        <taxon>Eurotiomycetidae</taxon>
        <taxon>Eurotiales</taxon>
        <taxon>Aspergillaceae</taxon>
        <taxon>Aspergillus</taxon>
        <taxon>Aspergillus subgen. Nidulantes</taxon>
    </lineage>
</organism>
<dbReference type="Proteomes" id="UP001610335">
    <property type="component" value="Unassembled WGS sequence"/>
</dbReference>
<gene>
    <name evidence="3" type="ORF">BDW59DRAFT_174908</name>
</gene>
<evidence type="ECO:0000313" key="4">
    <source>
        <dbReference type="Proteomes" id="UP001610335"/>
    </source>
</evidence>